<name>A0ABQ1XET8_9MICC</name>
<evidence type="ECO:0000313" key="1">
    <source>
        <dbReference type="EMBL" id="GGG92529.1"/>
    </source>
</evidence>
<dbReference type="Proteomes" id="UP000596938">
    <property type="component" value="Unassembled WGS sequence"/>
</dbReference>
<proteinExistence type="predicted"/>
<sequence length="108" mass="10406">MAAAWASTSLPLKNGRRTCPAFSSVFIAATAAAAASWSRCWGPHPSGRVPGSGDGEGVAGAVVVLGVAVTEGAGRADGANDDGAGPGAAVQEARATAAEAAAMKGRNV</sequence>
<keyword evidence="2" id="KW-1185">Reference proteome</keyword>
<accession>A0ABQ1XET8</accession>
<protein>
    <submittedName>
        <fullName evidence="1">Uncharacterized protein</fullName>
    </submittedName>
</protein>
<comment type="caution">
    <text evidence="1">The sequence shown here is derived from an EMBL/GenBank/DDBJ whole genome shotgun (WGS) entry which is preliminary data.</text>
</comment>
<reference evidence="2" key="1">
    <citation type="journal article" date="2019" name="Int. J. Syst. Evol. Microbiol.">
        <title>The Global Catalogue of Microorganisms (GCM) 10K type strain sequencing project: providing services to taxonomists for standard genome sequencing and annotation.</title>
        <authorList>
            <consortium name="The Broad Institute Genomics Platform"/>
            <consortium name="The Broad Institute Genome Sequencing Center for Infectious Disease"/>
            <person name="Wu L."/>
            <person name="Ma J."/>
        </authorList>
    </citation>
    <scope>NUCLEOTIDE SEQUENCE [LARGE SCALE GENOMIC DNA]</scope>
    <source>
        <strain evidence="2">CGMCC 1.1927</strain>
    </source>
</reference>
<gene>
    <name evidence="1" type="ORF">GCM10011577_14040</name>
</gene>
<organism evidence="1 2">
    <name type="scientific">Pseudarthrobacter polychromogenes</name>
    <dbReference type="NCBI Taxonomy" id="1676"/>
    <lineage>
        <taxon>Bacteria</taxon>
        <taxon>Bacillati</taxon>
        <taxon>Actinomycetota</taxon>
        <taxon>Actinomycetes</taxon>
        <taxon>Micrococcales</taxon>
        <taxon>Micrococcaceae</taxon>
        <taxon>Pseudarthrobacter</taxon>
    </lineage>
</organism>
<evidence type="ECO:0000313" key="2">
    <source>
        <dbReference type="Proteomes" id="UP000596938"/>
    </source>
</evidence>
<dbReference type="EMBL" id="BMKU01000003">
    <property type="protein sequence ID" value="GGG92529.1"/>
    <property type="molecule type" value="Genomic_DNA"/>
</dbReference>